<dbReference type="RefSeq" id="XP_004988089.1">
    <property type="nucleotide sequence ID" value="XM_004988032.1"/>
</dbReference>
<reference evidence="2" key="1">
    <citation type="submission" date="2009-08" db="EMBL/GenBank/DDBJ databases">
        <title>Annotation of Salpingoeca rosetta.</title>
        <authorList>
            <consortium name="The Broad Institute Genome Sequencing Platform"/>
            <person name="Russ C."/>
            <person name="Cuomo C."/>
            <person name="Burger G."/>
            <person name="Gray M.W."/>
            <person name="Holland P.W.H."/>
            <person name="King N."/>
            <person name="Lang F.B.F."/>
            <person name="Roger A.J."/>
            <person name="Ruiz-Trillo I."/>
            <person name="Young S.K."/>
            <person name="Zeng Q."/>
            <person name="Gargeya S."/>
            <person name="Alvarado L."/>
            <person name="Berlin A."/>
            <person name="Chapman S.B."/>
            <person name="Chen Z."/>
            <person name="Freedman E."/>
            <person name="Gellesch M."/>
            <person name="Goldberg J."/>
            <person name="Griggs A."/>
            <person name="Gujja S."/>
            <person name="Heilman E."/>
            <person name="Heiman D."/>
            <person name="Howarth C."/>
            <person name="Mehta T."/>
            <person name="Neiman D."/>
            <person name="Pearson M."/>
            <person name="Roberts A."/>
            <person name="Saif S."/>
            <person name="Shea T."/>
            <person name="Shenoy N."/>
            <person name="Sisk P."/>
            <person name="Stolte C."/>
            <person name="Sykes S."/>
            <person name="White J."/>
            <person name="Yandava C."/>
            <person name="Haas B."/>
            <person name="Nusbaum C."/>
            <person name="Birren B."/>
        </authorList>
    </citation>
    <scope>NUCLEOTIDE SEQUENCE [LARGE SCALE GENOMIC DNA]</scope>
    <source>
        <strain evidence="2">ATCC 50818</strain>
    </source>
</reference>
<dbReference type="Proteomes" id="UP000007799">
    <property type="component" value="Unassembled WGS sequence"/>
</dbReference>
<accession>F2URP4</accession>
<dbReference type="KEGG" id="sre:PTSG_13268"/>
<proteinExistence type="predicted"/>
<feature type="region of interest" description="Disordered" evidence="1">
    <location>
        <begin position="119"/>
        <end position="199"/>
    </location>
</feature>
<dbReference type="AlphaFoldDB" id="F2URP4"/>
<evidence type="ECO:0000313" key="2">
    <source>
        <dbReference type="EMBL" id="EGD80299.1"/>
    </source>
</evidence>
<name>F2URP4_SALR5</name>
<gene>
    <name evidence="2" type="ORF">PTSG_13268</name>
</gene>
<dbReference type="InParanoid" id="F2URP4"/>
<keyword evidence="3" id="KW-1185">Reference proteome</keyword>
<dbReference type="GeneID" id="16068615"/>
<protein>
    <submittedName>
        <fullName evidence="2">Uncharacterized protein</fullName>
    </submittedName>
</protein>
<evidence type="ECO:0000313" key="3">
    <source>
        <dbReference type="Proteomes" id="UP000007799"/>
    </source>
</evidence>
<sequence>MPSATATTVMHGEQASSADRSAVQVVEAVAQDGQTTAALGTAARVRVEVPAVQHTRRPKTALATTRRQAPARLLASTSVGMERDEADCPRAAETSPVGVEHAALHSAVRALSINDDDADDDDAFDSGDGYASVHDRSSEQSRHSLTAADVALTRRPRNVRSEHVSPKHSQQTRQRNRRSVANGELFQMLAHGSRSVAEG</sequence>
<organism evidence="3">
    <name type="scientific">Salpingoeca rosetta (strain ATCC 50818 / BSB-021)</name>
    <dbReference type="NCBI Taxonomy" id="946362"/>
    <lineage>
        <taxon>Eukaryota</taxon>
        <taxon>Choanoflagellata</taxon>
        <taxon>Craspedida</taxon>
        <taxon>Salpingoecidae</taxon>
        <taxon>Salpingoeca</taxon>
    </lineage>
</organism>
<evidence type="ECO:0000256" key="1">
    <source>
        <dbReference type="SAM" id="MobiDB-lite"/>
    </source>
</evidence>
<dbReference type="EMBL" id="GL832992">
    <property type="protein sequence ID" value="EGD80299.1"/>
    <property type="molecule type" value="Genomic_DNA"/>
</dbReference>
<feature type="compositionally biased region" description="Basic and acidic residues" evidence="1">
    <location>
        <begin position="133"/>
        <end position="142"/>
    </location>
</feature>